<dbReference type="RefSeq" id="WP_014593506.1">
    <property type="nucleotide sequence ID" value="NC_017531.2"/>
</dbReference>
<protein>
    <submittedName>
        <fullName evidence="3">Uncharacterized protein</fullName>
    </submittedName>
</protein>
<keyword evidence="2" id="KW-0812">Transmembrane</keyword>
<dbReference type="OrthoDB" id="9885423at2"/>
<dbReference type="KEGG" id="paj:PAJ_0928"/>
<evidence type="ECO:0000256" key="2">
    <source>
        <dbReference type="SAM" id="Phobius"/>
    </source>
</evidence>
<organism evidence="3 4">
    <name type="scientific">Pantoea ananatis (strain AJ13355)</name>
    <dbReference type="NCBI Taxonomy" id="932677"/>
    <lineage>
        <taxon>Bacteria</taxon>
        <taxon>Pseudomonadati</taxon>
        <taxon>Pseudomonadota</taxon>
        <taxon>Gammaproteobacteria</taxon>
        <taxon>Enterobacterales</taxon>
        <taxon>Erwiniaceae</taxon>
        <taxon>Pantoea</taxon>
    </lineage>
</organism>
<keyword evidence="2" id="KW-1133">Transmembrane helix</keyword>
<reference evidence="4" key="1">
    <citation type="journal article" date="2012" name="Appl. Microbiol. Biotechnol.">
        <title>The complete genome sequence of Pantoea ananatis AJ13355, an organism with great biotechnological potential.</title>
        <authorList>
            <person name="Hara Y."/>
            <person name="Kadotani N."/>
            <person name="Izui H."/>
            <person name="Katashkina J.I."/>
            <person name="Kuvaeva T.M."/>
            <person name="Andreeva I.G."/>
            <person name="Golubeva L.I."/>
            <person name="Malko D.B."/>
            <person name="Makeev V.J."/>
            <person name="Mashko S.V."/>
            <person name="Kozlov Y.I."/>
        </authorList>
    </citation>
    <scope>NUCLEOTIDE SEQUENCE [LARGE SCALE GENOMIC DNA]</scope>
    <source>
        <strain evidence="4">AJ13355</strain>
    </source>
</reference>
<dbReference type="AlphaFoldDB" id="A0A0H3KVE2"/>
<dbReference type="Proteomes" id="UP000006690">
    <property type="component" value="Chromosome"/>
</dbReference>
<dbReference type="HOGENOM" id="CLU_1141716_0_0_6"/>
<feature type="region of interest" description="Disordered" evidence="1">
    <location>
        <begin position="219"/>
        <end position="243"/>
    </location>
</feature>
<name>A0A0H3KVE2_PANAA</name>
<feature type="transmembrane region" description="Helical" evidence="2">
    <location>
        <begin position="12"/>
        <end position="31"/>
    </location>
</feature>
<gene>
    <name evidence="3" type="ordered locus">PAJ_0928</name>
</gene>
<evidence type="ECO:0000313" key="4">
    <source>
        <dbReference type="Proteomes" id="UP000006690"/>
    </source>
</evidence>
<evidence type="ECO:0000313" key="3">
    <source>
        <dbReference type="EMBL" id="BAK11008.1"/>
    </source>
</evidence>
<evidence type="ECO:0000256" key="1">
    <source>
        <dbReference type="SAM" id="MobiDB-lite"/>
    </source>
</evidence>
<proteinExistence type="predicted"/>
<accession>A0A0H3KVE2</accession>
<dbReference type="EMBL" id="AP012032">
    <property type="protein sequence ID" value="BAK11008.1"/>
    <property type="molecule type" value="Genomic_DNA"/>
</dbReference>
<sequence>MSRARRNRIKPSDVIAIFAIIISLVATFFSYTANKHAEKLDNDVAAVAIQSIGGSIRALAIHSRMSFLLLNGLNEYIKGNPEDNREARRVRLTTLMDDDTPKLSISQDSIMLISRSDVDAANKIEKCWRLYLSLKSDLEGYANASVETLSNEKSIDINIIPYRFFKLSEACDDADKSLVKYLIDDEPVKGTIGEMEAAQTLEYERKNDKNAEKVTFSFSAKASQPEHKLLDNKASSMIPFPRE</sequence>
<keyword evidence="2" id="KW-0472">Membrane</keyword>
<dbReference type="PATRIC" id="fig|932677.3.peg.1065"/>